<dbReference type="Gene3D" id="1.10.533.10">
    <property type="entry name" value="Death Domain, Fas"/>
    <property type="match status" value="1"/>
</dbReference>
<name>A0A914X6B3_9BILA</name>
<dbReference type="WBParaSite" id="PSAMB.scaffold6907size8605.g29315.t1">
    <property type="protein sequence ID" value="PSAMB.scaffold6907size8605.g29315.t1"/>
    <property type="gene ID" value="PSAMB.scaffold6907size8605.g29315"/>
</dbReference>
<sequence length="139" mass="15295">MEHTNIKKIDRHLEYIVLNMDTKRTLDHLLSTSTLTNPVYTRIMRIPYSDDANRELVEVLKKTSGAYGKFISALHNTQQYQLVQTLQATENNAAHVASSSSTPASTSNSGAQLRDIYGGTVHINIAHGNMHTSGASGQL</sequence>
<dbReference type="Proteomes" id="UP000887566">
    <property type="component" value="Unplaced"/>
</dbReference>
<evidence type="ECO:0000313" key="3">
    <source>
        <dbReference type="WBParaSite" id="PSAMB.scaffold6907size8605.g29315.t1"/>
    </source>
</evidence>
<dbReference type="InterPro" id="IPR001315">
    <property type="entry name" value="CARD"/>
</dbReference>
<proteinExistence type="predicted"/>
<keyword evidence="2" id="KW-1185">Reference proteome</keyword>
<accession>A0A914X6B3</accession>
<protein>
    <submittedName>
        <fullName evidence="3">CARD domain-containing protein</fullName>
    </submittedName>
</protein>
<dbReference type="PROSITE" id="PS50209">
    <property type="entry name" value="CARD"/>
    <property type="match status" value="1"/>
</dbReference>
<dbReference type="InterPro" id="IPR011029">
    <property type="entry name" value="DEATH-like_dom_sf"/>
</dbReference>
<dbReference type="GO" id="GO:0042981">
    <property type="term" value="P:regulation of apoptotic process"/>
    <property type="evidence" value="ECO:0007669"/>
    <property type="project" value="InterPro"/>
</dbReference>
<feature type="domain" description="CARD" evidence="1">
    <location>
        <begin position="1"/>
        <end position="89"/>
    </location>
</feature>
<dbReference type="Pfam" id="PF00619">
    <property type="entry name" value="CARD"/>
    <property type="match status" value="1"/>
</dbReference>
<dbReference type="AlphaFoldDB" id="A0A914X6B3"/>
<organism evidence="2 3">
    <name type="scientific">Plectus sambesii</name>
    <dbReference type="NCBI Taxonomy" id="2011161"/>
    <lineage>
        <taxon>Eukaryota</taxon>
        <taxon>Metazoa</taxon>
        <taxon>Ecdysozoa</taxon>
        <taxon>Nematoda</taxon>
        <taxon>Chromadorea</taxon>
        <taxon>Plectida</taxon>
        <taxon>Plectina</taxon>
        <taxon>Plectoidea</taxon>
        <taxon>Plectidae</taxon>
        <taxon>Plectus</taxon>
    </lineage>
</organism>
<evidence type="ECO:0000313" key="2">
    <source>
        <dbReference type="Proteomes" id="UP000887566"/>
    </source>
</evidence>
<evidence type="ECO:0000259" key="1">
    <source>
        <dbReference type="PROSITE" id="PS50209"/>
    </source>
</evidence>
<dbReference type="CDD" id="cd01671">
    <property type="entry name" value="CARD"/>
    <property type="match status" value="1"/>
</dbReference>
<reference evidence="3" key="1">
    <citation type="submission" date="2022-11" db="UniProtKB">
        <authorList>
            <consortium name="WormBaseParasite"/>
        </authorList>
    </citation>
    <scope>IDENTIFICATION</scope>
</reference>
<dbReference type="SUPFAM" id="SSF47986">
    <property type="entry name" value="DEATH domain"/>
    <property type="match status" value="1"/>
</dbReference>